<name>A0A562TIA9_9HYPH</name>
<reference evidence="2 3" key="1">
    <citation type="submission" date="2019-07" db="EMBL/GenBank/DDBJ databases">
        <title>Genomic Encyclopedia of Archaeal and Bacterial Type Strains, Phase II (KMG-II): from individual species to whole genera.</title>
        <authorList>
            <person name="Goeker M."/>
        </authorList>
    </citation>
    <scope>NUCLEOTIDE SEQUENCE [LARGE SCALE GENOMIC DNA]</scope>
    <source>
        <strain evidence="2 3">ATCC BAA-252</strain>
    </source>
</reference>
<organism evidence="2 3">
    <name type="scientific">Roseibium hamelinense</name>
    <dbReference type="NCBI Taxonomy" id="150831"/>
    <lineage>
        <taxon>Bacteria</taxon>
        <taxon>Pseudomonadati</taxon>
        <taxon>Pseudomonadota</taxon>
        <taxon>Alphaproteobacteria</taxon>
        <taxon>Hyphomicrobiales</taxon>
        <taxon>Stappiaceae</taxon>
        <taxon>Roseibium</taxon>
    </lineage>
</organism>
<feature type="region of interest" description="Disordered" evidence="1">
    <location>
        <begin position="1"/>
        <end position="50"/>
    </location>
</feature>
<evidence type="ECO:0000313" key="2">
    <source>
        <dbReference type="EMBL" id="TWI93375.1"/>
    </source>
</evidence>
<accession>A0A562TIA9</accession>
<gene>
    <name evidence="2" type="ORF">JM93_00931</name>
</gene>
<evidence type="ECO:0000313" key="3">
    <source>
        <dbReference type="Proteomes" id="UP000320593"/>
    </source>
</evidence>
<keyword evidence="3" id="KW-1185">Reference proteome</keyword>
<sequence length="128" mass="14210">MRGGGSAPAHTRRQGTAADGRSARRRPGPSDKGLGTWRQGAGGRQVPGLENGARHAVVRKWNKDTASDGLWEVCLCPRRAPEGCFVMMLRCVAFLCNHEFLCWWIAKYFVLVPLYTTRVKLPLKADTE</sequence>
<evidence type="ECO:0000256" key="1">
    <source>
        <dbReference type="SAM" id="MobiDB-lite"/>
    </source>
</evidence>
<proteinExistence type="predicted"/>
<dbReference type="EMBL" id="VLLF01000001">
    <property type="protein sequence ID" value="TWI93375.1"/>
    <property type="molecule type" value="Genomic_DNA"/>
</dbReference>
<dbReference type="Proteomes" id="UP000320593">
    <property type="component" value="Unassembled WGS sequence"/>
</dbReference>
<protein>
    <submittedName>
        <fullName evidence="2">Uncharacterized protein</fullName>
    </submittedName>
</protein>
<dbReference type="AlphaFoldDB" id="A0A562TIA9"/>
<comment type="caution">
    <text evidence="2">The sequence shown here is derived from an EMBL/GenBank/DDBJ whole genome shotgun (WGS) entry which is preliminary data.</text>
</comment>